<keyword evidence="2" id="KW-1185">Reference proteome</keyword>
<dbReference type="AlphaFoldDB" id="F0F1G7"/>
<name>F0F1G7_9NEIS</name>
<gene>
    <name evidence="1" type="ORF">HMPREF9098_1952</name>
</gene>
<dbReference type="HOGENOM" id="CLU_122822_0_0_4"/>
<protein>
    <submittedName>
        <fullName evidence="1">Uncharacterized protein</fullName>
    </submittedName>
</protein>
<reference evidence="1 2" key="1">
    <citation type="submission" date="2011-01" db="EMBL/GenBank/DDBJ databases">
        <authorList>
            <person name="Muzny D."/>
            <person name="Qin X."/>
            <person name="Deng J."/>
            <person name="Jiang H."/>
            <person name="Liu Y."/>
            <person name="Qu J."/>
            <person name="Song X.-Z."/>
            <person name="Zhang L."/>
            <person name="Thornton R."/>
            <person name="Coyle M."/>
            <person name="Francisco L."/>
            <person name="Jackson L."/>
            <person name="Javaid M."/>
            <person name="Korchina V."/>
            <person name="Kovar C."/>
            <person name="Mata R."/>
            <person name="Mathew T."/>
            <person name="Ngo R."/>
            <person name="Nguyen L."/>
            <person name="Nguyen N."/>
            <person name="Okwuonu G."/>
            <person name="Ongeri F."/>
            <person name="Pham C."/>
            <person name="Simmons D."/>
            <person name="Wilczek-Boney K."/>
            <person name="Hale W."/>
            <person name="Jakkamsetti A."/>
            <person name="Pham P."/>
            <person name="Ruth R."/>
            <person name="San Lucas F."/>
            <person name="Warren J."/>
            <person name="Zhang J."/>
            <person name="Zhao Z."/>
            <person name="Zhou C."/>
            <person name="Zhu D."/>
            <person name="Lee S."/>
            <person name="Bess C."/>
            <person name="Blankenburg K."/>
            <person name="Forbes L."/>
            <person name="Fu Q."/>
            <person name="Gubbala S."/>
            <person name="Hirani K."/>
            <person name="Jayaseelan J.C."/>
            <person name="Lara F."/>
            <person name="Munidasa M."/>
            <person name="Palculict T."/>
            <person name="Patil S."/>
            <person name="Pu L.-L."/>
            <person name="Saada N."/>
            <person name="Tang L."/>
            <person name="Weissenberger G."/>
            <person name="Zhu Y."/>
            <person name="Hemphill L."/>
            <person name="Shang Y."/>
            <person name="Youmans B."/>
            <person name="Ayvaz T."/>
            <person name="Ross M."/>
            <person name="Santibanez J."/>
            <person name="Aqrawi P."/>
            <person name="Gross S."/>
            <person name="Joshi V."/>
            <person name="Fowler G."/>
            <person name="Nazareth L."/>
            <person name="Reid J."/>
            <person name="Worley K."/>
            <person name="Petrosino J."/>
            <person name="Highlander S."/>
            <person name="Gibbs R."/>
        </authorList>
    </citation>
    <scope>NUCLEOTIDE SEQUENCE [LARGE SCALE GENOMIC DNA]</scope>
    <source>
        <strain evidence="1 2">ATCC 33394</strain>
    </source>
</reference>
<proteinExistence type="predicted"/>
<sequence length="189" mass="20542">MRKSKAADLTSRRRLRLIFHFSNTASRPFFKELFMKPIQTRTLLAAVLAACSFAATAAPASTPAANNGSEIDGKKEVAYTCQVEINGKLTPQKVTAMYGFKGNDIVVAQLKIGRQITPGMWRDGFVPMNRFISQDNSRTTVWTTMPATADNVTQVDGGKLSVGQGAGAQQSIILDSCKLDRAATARLNR</sequence>
<evidence type="ECO:0000313" key="2">
    <source>
        <dbReference type="Proteomes" id="UP000004088"/>
    </source>
</evidence>
<dbReference type="Proteomes" id="UP000004088">
    <property type="component" value="Unassembled WGS sequence"/>
</dbReference>
<dbReference type="EMBL" id="AEWV01000040">
    <property type="protein sequence ID" value="EGC16582.1"/>
    <property type="molecule type" value="Genomic_DNA"/>
</dbReference>
<comment type="caution">
    <text evidence="1">The sequence shown here is derived from an EMBL/GenBank/DDBJ whole genome shotgun (WGS) entry which is preliminary data.</text>
</comment>
<accession>F0F1G7</accession>
<evidence type="ECO:0000313" key="1">
    <source>
        <dbReference type="EMBL" id="EGC16582.1"/>
    </source>
</evidence>
<dbReference type="STRING" id="888741.HMPREF9098_1952"/>
<organism evidence="1 2">
    <name type="scientific">Kingella denitrificans ATCC 33394</name>
    <dbReference type="NCBI Taxonomy" id="888741"/>
    <lineage>
        <taxon>Bacteria</taxon>
        <taxon>Pseudomonadati</taxon>
        <taxon>Pseudomonadota</taxon>
        <taxon>Betaproteobacteria</taxon>
        <taxon>Neisseriales</taxon>
        <taxon>Neisseriaceae</taxon>
        <taxon>Kingella</taxon>
    </lineage>
</organism>